<feature type="domain" description="Thiamine pyrophosphate enzyme N-terminal TPP-binding" evidence="13">
    <location>
        <begin position="4"/>
        <end position="107"/>
    </location>
</feature>
<evidence type="ECO:0000256" key="3">
    <source>
        <dbReference type="ARBA" id="ARBA00007812"/>
    </source>
</evidence>
<dbReference type="SUPFAM" id="SSF52518">
    <property type="entry name" value="Thiamin diphosphate-binding fold (THDP-binding)"/>
    <property type="match status" value="2"/>
</dbReference>
<evidence type="ECO:0000256" key="9">
    <source>
        <dbReference type="PIRSR" id="PIRSR036565-2"/>
    </source>
</evidence>
<dbReference type="SUPFAM" id="SSF52467">
    <property type="entry name" value="DHS-like NAD/FAD-binding domain"/>
    <property type="match status" value="1"/>
</dbReference>
<feature type="binding site" evidence="9">
    <location>
        <position position="431"/>
    </location>
    <ligand>
        <name>Mg(2+)</name>
        <dbReference type="ChEBI" id="CHEBI:18420"/>
    </ligand>
</feature>
<gene>
    <name evidence="14" type="ORF">FXB40_33635</name>
</gene>
<keyword evidence="4 9" id="KW-0479">Metal-binding</keyword>
<dbReference type="CDD" id="cd07038">
    <property type="entry name" value="TPP_PYR_PDC_IPDC_like"/>
    <property type="match status" value="1"/>
</dbReference>
<dbReference type="InterPro" id="IPR029035">
    <property type="entry name" value="DHS-like_NAD/FAD-binding_dom"/>
</dbReference>
<organism evidence="14 15">
    <name type="scientific">Bradyrhizobium rifense</name>
    <dbReference type="NCBI Taxonomy" id="515499"/>
    <lineage>
        <taxon>Bacteria</taxon>
        <taxon>Pseudomonadati</taxon>
        <taxon>Pseudomonadota</taxon>
        <taxon>Alphaproteobacteria</taxon>
        <taxon>Hyphomicrobiales</taxon>
        <taxon>Nitrobacteraceae</taxon>
        <taxon>Bradyrhizobium</taxon>
    </lineage>
</organism>
<dbReference type="PANTHER" id="PTHR43452">
    <property type="entry name" value="PYRUVATE DECARBOXYLASE"/>
    <property type="match status" value="1"/>
</dbReference>
<dbReference type="PIRSF" id="PIRSF036565">
    <property type="entry name" value="Pyruvt_ip_decrb"/>
    <property type="match status" value="1"/>
</dbReference>
<evidence type="ECO:0000256" key="4">
    <source>
        <dbReference type="ARBA" id="ARBA00022723"/>
    </source>
</evidence>
<sequence length="547" mass="59108">MSKTVIEHVLSRLQDVGIRDVFGVAGDFAFPIDDAVVNSKAVRWVGSSNELNAAYAADGYARIHGTAALCTTYGVGELSAINGIAGAYAEKLPIFHLVGMPASRTQAGRRPVHHTLGNGEFELFYKMAEPVVCAKTIMTPENCAEETERLIAAALYHRQPVYMAFPTDYAIAPVIGSAQPRPEPKSDPGALAAACSAILAALSKAETACVLPGYLLSRVGLNAQARDLITTSNLPFATMLWDKSVLDETIPQYVGMYDGALMNEDVRAFVEGRDLVIGIGAMLTDFNSGSFTAKIERSKSISIQHHSVRVGEALFNSVEMKDVLVELVKRIERKSIMNAPKPQGLGRPVGKPGDPITVDYLYARWESMLKEGDVLVTETGTSSMGLAFAKMPKGSTFHNETLWGSIGWATPAAFGAALASPGKRLILITGDGSHQLTAQEVGQFHRFGLKPIIFVLNNDGYLIERLLCKDPESSYNDVARWHYHKLPEALGCDGWMTTRVTTCGELDEAIRSAESCGTGVYVEVVTDKYAASPLAQKLHESLATLYA</sequence>
<reference evidence="14 15" key="1">
    <citation type="submission" date="2019-08" db="EMBL/GenBank/DDBJ databases">
        <title>Bradyrhizobium hipponensis sp. nov., a rhizobium isolated from a Lupinus angustifolius root nodule in Tunisia.</title>
        <authorList>
            <person name="Off K."/>
            <person name="Rejili M."/>
            <person name="Mars M."/>
            <person name="Brachmann A."/>
            <person name="Marin M."/>
        </authorList>
    </citation>
    <scope>NUCLEOTIDE SEQUENCE [LARGE SCALE GENOMIC DNA]</scope>
    <source>
        <strain evidence="14 15">CTAW71</strain>
    </source>
</reference>
<feature type="domain" description="Thiamine pyrophosphate enzyme central" evidence="11">
    <location>
        <begin position="197"/>
        <end position="313"/>
    </location>
</feature>
<dbReference type="FunFam" id="3.40.50.970:FF:000024">
    <property type="entry name" value="Pyruvate decarboxylase isozyme"/>
    <property type="match status" value="1"/>
</dbReference>
<dbReference type="InterPro" id="IPR029061">
    <property type="entry name" value="THDP-binding"/>
</dbReference>
<comment type="caution">
    <text evidence="14">The sequence shown here is derived from an EMBL/GenBank/DDBJ whole genome shotgun (WGS) entry which is preliminary data.</text>
</comment>
<comment type="cofactor">
    <cofactor evidence="1">
        <name>a metal cation</name>
        <dbReference type="ChEBI" id="CHEBI:25213"/>
    </cofactor>
</comment>
<evidence type="ECO:0000313" key="14">
    <source>
        <dbReference type="EMBL" id="TYL89887.1"/>
    </source>
</evidence>
<dbReference type="PANTHER" id="PTHR43452:SF30">
    <property type="entry name" value="PYRUVATE DECARBOXYLASE ISOZYME 1-RELATED"/>
    <property type="match status" value="1"/>
</dbReference>
<evidence type="ECO:0000313" key="15">
    <source>
        <dbReference type="Proteomes" id="UP000324758"/>
    </source>
</evidence>
<dbReference type="EMBL" id="VSSS01000057">
    <property type="protein sequence ID" value="TYL89887.1"/>
    <property type="molecule type" value="Genomic_DNA"/>
</dbReference>
<dbReference type="Pfam" id="PF02776">
    <property type="entry name" value="TPP_enzyme_N"/>
    <property type="match status" value="1"/>
</dbReference>
<evidence type="ECO:0000256" key="8">
    <source>
        <dbReference type="ARBA" id="ARBA00023239"/>
    </source>
</evidence>
<keyword evidence="7 10" id="KW-0786">Thiamine pyrophosphate</keyword>
<feature type="binding site" evidence="9">
    <location>
        <position position="460"/>
    </location>
    <ligand>
        <name>Mg(2+)</name>
        <dbReference type="ChEBI" id="CHEBI:18420"/>
    </ligand>
</feature>
<name>A0A5D3K4Q4_9BRAD</name>
<keyword evidence="8" id="KW-0456">Lyase</keyword>
<evidence type="ECO:0000256" key="6">
    <source>
        <dbReference type="ARBA" id="ARBA00022842"/>
    </source>
</evidence>
<evidence type="ECO:0000256" key="1">
    <source>
        <dbReference type="ARBA" id="ARBA00001920"/>
    </source>
</evidence>
<evidence type="ECO:0000259" key="11">
    <source>
        <dbReference type="Pfam" id="PF00205"/>
    </source>
</evidence>
<evidence type="ECO:0000259" key="13">
    <source>
        <dbReference type="Pfam" id="PF02776"/>
    </source>
</evidence>
<comment type="cofactor">
    <cofactor evidence="9">
        <name>Mg(2+)</name>
        <dbReference type="ChEBI" id="CHEBI:18420"/>
    </cofactor>
    <text evidence="9">Binds 1 Mg(2+) per subunit.</text>
</comment>
<dbReference type="FunFam" id="3.40.50.970:FF:000019">
    <property type="entry name" value="Pyruvate decarboxylase isozyme"/>
    <property type="match status" value="1"/>
</dbReference>
<keyword evidence="15" id="KW-1185">Reference proteome</keyword>
<keyword evidence="5" id="KW-0210">Decarboxylase</keyword>
<evidence type="ECO:0000256" key="10">
    <source>
        <dbReference type="RuleBase" id="RU362132"/>
    </source>
</evidence>
<proteinExistence type="inferred from homology"/>
<dbReference type="Gene3D" id="3.40.50.970">
    <property type="match status" value="2"/>
</dbReference>
<comment type="cofactor">
    <cofactor evidence="2">
        <name>thiamine diphosphate</name>
        <dbReference type="ChEBI" id="CHEBI:58937"/>
    </cofactor>
</comment>
<dbReference type="Proteomes" id="UP000324758">
    <property type="component" value="Unassembled WGS sequence"/>
</dbReference>
<protein>
    <submittedName>
        <fullName evidence="14">Alpha-keto acid decarboxylase family protein</fullName>
    </submittedName>
</protein>
<dbReference type="InterPro" id="IPR047213">
    <property type="entry name" value="TPP_PYR_PDC_IPDC-like"/>
</dbReference>
<dbReference type="GO" id="GO:0000287">
    <property type="term" value="F:magnesium ion binding"/>
    <property type="evidence" value="ECO:0007669"/>
    <property type="project" value="InterPro"/>
</dbReference>
<comment type="similarity">
    <text evidence="3 10">Belongs to the TPP enzyme family.</text>
</comment>
<accession>A0A5D3K4Q4</accession>
<dbReference type="CDD" id="cd02005">
    <property type="entry name" value="TPP_PDC_IPDC"/>
    <property type="match status" value="1"/>
</dbReference>
<dbReference type="InterPro" id="IPR012000">
    <property type="entry name" value="Thiamin_PyroP_enz_cen_dom"/>
</dbReference>
<dbReference type="Pfam" id="PF02775">
    <property type="entry name" value="TPP_enzyme_C"/>
    <property type="match status" value="1"/>
</dbReference>
<dbReference type="GO" id="GO:0000949">
    <property type="term" value="P:aromatic amino acid family catabolic process to alcohol via Ehrlich pathway"/>
    <property type="evidence" value="ECO:0007669"/>
    <property type="project" value="TreeGrafter"/>
</dbReference>
<dbReference type="OrthoDB" id="4494979at2"/>
<evidence type="ECO:0000259" key="12">
    <source>
        <dbReference type="Pfam" id="PF02775"/>
    </source>
</evidence>
<dbReference type="RefSeq" id="WP_148776582.1">
    <property type="nucleotide sequence ID" value="NZ_VSSS01000057.1"/>
</dbReference>
<dbReference type="PROSITE" id="PS00187">
    <property type="entry name" value="TPP_ENZYMES"/>
    <property type="match status" value="1"/>
</dbReference>
<evidence type="ECO:0000256" key="5">
    <source>
        <dbReference type="ARBA" id="ARBA00022793"/>
    </source>
</evidence>
<evidence type="ECO:0000256" key="2">
    <source>
        <dbReference type="ARBA" id="ARBA00001964"/>
    </source>
</evidence>
<dbReference type="InterPro" id="IPR012110">
    <property type="entry name" value="PDC/IPDC-like"/>
</dbReference>
<feature type="binding site" evidence="9">
    <location>
        <position position="458"/>
    </location>
    <ligand>
        <name>Mg(2+)</name>
        <dbReference type="ChEBI" id="CHEBI:18420"/>
    </ligand>
</feature>
<dbReference type="GO" id="GO:0030976">
    <property type="term" value="F:thiamine pyrophosphate binding"/>
    <property type="evidence" value="ECO:0007669"/>
    <property type="project" value="InterPro"/>
</dbReference>
<dbReference type="InterPro" id="IPR000399">
    <property type="entry name" value="TPP-bd_CS"/>
</dbReference>
<dbReference type="InterPro" id="IPR012001">
    <property type="entry name" value="Thiamin_PyroP_enz_TPP-bd_dom"/>
</dbReference>
<dbReference type="AlphaFoldDB" id="A0A5D3K4Q4"/>
<feature type="domain" description="Thiamine pyrophosphate enzyme TPP-binding" evidence="12">
    <location>
        <begin position="379"/>
        <end position="523"/>
    </location>
</feature>
<dbReference type="Gene3D" id="3.40.50.1220">
    <property type="entry name" value="TPP-binding domain"/>
    <property type="match status" value="1"/>
</dbReference>
<keyword evidence="6 9" id="KW-0460">Magnesium</keyword>
<dbReference type="InterPro" id="IPR047214">
    <property type="entry name" value="TPP_PDC_IPDC"/>
</dbReference>
<evidence type="ECO:0000256" key="7">
    <source>
        <dbReference type="ARBA" id="ARBA00023052"/>
    </source>
</evidence>
<dbReference type="GO" id="GO:0004737">
    <property type="term" value="F:pyruvate decarboxylase activity"/>
    <property type="evidence" value="ECO:0007669"/>
    <property type="project" value="TreeGrafter"/>
</dbReference>
<dbReference type="InterPro" id="IPR011766">
    <property type="entry name" value="TPP_enzyme_TPP-bd"/>
</dbReference>
<dbReference type="GO" id="GO:0005829">
    <property type="term" value="C:cytosol"/>
    <property type="evidence" value="ECO:0007669"/>
    <property type="project" value="TreeGrafter"/>
</dbReference>
<dbReference type="Pfam" id="PF00205">
    <property type="entry name" value="TPP_enzyme_M"/>
    <property type="match status" value="1"/>
</dbReference>